<dbReference type="EMBL" id="CAJEWN010000001">
    <property type="protein sequence ID" value="CAD2122167.1"/>
    <property type="molecule type" value="Genomic_DNA"/>
</dbReference>
<evidence type="ECO:0000313" key="1">
    <source>
        <dbReference type="EMBL" id="CAD2122167.1"/>
    </source>
</evidence>
<proteinExistence type="predicted"/>
<gene>
    <name evidence="1" type="ORF">MENT_LOCUS53</name>
</gene>
<dbReference type="AlphaFoldDB" id="A0A6V7TKS1"/>
<reference evidence="1 2" key="1">
    <citation type="submission" date="2020-08" db="EMBL/GenBank/DDBJ databases">
        <authorList>
            <person name="Koutsovoulos G."/>
            <person name="Danchin GJ E."/>
        </authorList>
    </citation>
    <scope>NUCLEOTIDE SEQUENCE [LARGE SCALE GENOMIC DNA]</scope>
</reference>
<organism evidence="1 2">
    <name type="scientific">Meloidogyne enterolobii</name>
    <name type="common">Root-knot nematode worm</name>
    <name type="synonym">Meloidogyne mayaguensis</name>
    <dbReference type="NCBI Taxonomy" id="390850"/>
    <lineage>
        <taxon>Eukaryota</taxon>
        <taxon>Metazoa</taxon>
        <taxon>Ecdysozoa</taxon>
        <taxon>Nematoda</taxon>
        <taxon>Chromadorea</taxon>
        <taxon>Rhabditida</taxon>
        <taxon>Tylenchina</taxon>
        <taxon>Tylenchomorpha</taxon>
        <taxon>Tylenchoidea</taxon>
        <taxon>Meloidogynidae</taxon>
        <taxon>Meloidogyninae</taxon>
        <taxon>Meloidogyne</taxon>
    </lineage>
</organism>
<comment type="caution">
    <text evidence="1">The sequence shown here is derived from an EMBL/GenBank/DDBJ whole genome shotgun (WGS) entry which is preliminary data.</text>
</comment>
<protein>
    <submittedName>
        <fullName evidence="1">Uncharacterized protein</fullName>
    </submittedName>
</protein>
<evidence type="ECO:0000313" key="2">
    <source>
        <dbReference type="Proteomes" id="UP000580250"/>
    </source>
</evidence>
<dbReference type="Proteomes" id="UP000580250">
    <property type="component" value="Unassembled WGS sequence"/>
</dbReference>
<accession>A0A6V7TKS1</accession>
<sequence length="60" mass="7347">MGWQWFVKKWLQQKYLYVHVLFLNYLHPQSQKNKLAIAKYKKDRNPSLLAFVYSTTLHSF</sequence>
<name>A0A6V7TKS1_MELEN</name>